<feature type="transmembrane region" description="Helical" evidence="1">
    <location>
        <begin position="192"/>
        <end position="210"/>
    </location>
</feature>
<feature type="transmembrane region" description="Helical" evidence="1">
    <location>
        <begin position="12"/>
        <end position="33"/>
    </location>
</feature>
<dbReference type="Proteomes" id="UP000198561">
    <property type="component" value="Unassembled WGS sequence"/>
</dbReference>
<feature type="transmembrane region" description="Helical" evidence="1">
    <location>
        <begin position="100"/>
        <end position="122"/>
    </location>
</feature>
<organism evidence="2 3">
    <name type="scientific">Chryseobacterium culicis</name>
    <dbReference type="NCBI Taxonomy" id="680127"/>
    <lineage>
        <taxon>Bacteria</taxon>
        <taxon>Pseudomonadati</taxon>
        <taxon>Bacteroidota</taxon>
        <taxon>Flavobacteriia</taxon>
        <taxon>Flavobacteriales</taxon>
        <taxon>Weeksellaceae</taxon>
        <taxon>Chryseobacterium group</taxon>
        <taxon>Chryseobacterium</taxon>
    </lineage>
</organism>
<reference evidence="2 3" key="1">
    <citation type="submission" date="2016-10" db="EMBL/GenBank/DDBJ databases">
        <authorList>
            <person name="de Groot N.N."/>
        </authorList>
    </citation>
    <scope>NUCLEOTIDE SEQUENCE [LARGE SCALE GENOMIC DNA]</scope>
    <source>
        <strain evidence="2 3">DSM 23031</strain>
    </source>
</reference>
<dbReference type="STRING" id="680127.SAMN05421593_4433"/>
<gene>
    <name evidence="2" type="ORF">SAMN05421593_4433</name>
</gene>
<dbReference type="Pfam" id="PF07099">
    <property type="entry name" value="DUF1361"/>
    <property type="match status" value="1"/>
</dbReference>
<feature type="transmembrane region" description="Helical" evidence="1">
    <location>
        <begin position="68"/>
        <end position="88"/>
    </location>
</feature>
<evidence type="ECO:0000256" key="1">
    <source>
        <dbReference type="SAM" id="Phobius"/>
    </source>
</evidence>
<dbReference type="EMBL" id="FNWQ01000008">
    <property type="protein sequence ID" value="SEH46759.1"/>
    <property type="molecule type" value="Genomic_DNA"/>
</dbReference>
<keyword evidence="1" id="KW-1133">Transmembrane helix</keyword>
<sequence>MKNCIESSRCKITIVLILMTLFCFSLSAFRYYISDTKVFLFLNWNLFLAWIPLLLSSFIRVFHIKSKISLVFIIIVWILFFPNSPYILTDLFHLRARNAVPIWYDLIVILSYAWTGLICGFISLHDIEKRLSDFGKNNRMNVVIVLFLFISSFGVYLGRFLRWNSWDVLNNPFGLFSDIVLRLIYPMEYTKTWGVTVLMGLMLNFMYFTFKWAGVNEEKELQPQNKSLNELEQF</sequence>
<dbReference type="InterPro" id="IPR009793">
    <property type="entry name" value="DUF1361"/>
</dbReference>
<keyword evidence="1" id="KW-0472">Membrane</keyword>
<accession>A0A1H6IFV5</accession>
<proteinExistence type="predicted"/>
<dbReference type="AlphaFoldDB" id="A0A1H6IFV5"/>
<feature type="transmembrane region" description="Helical" evidence="1">
    <location>
        <begin position="39"/>
        <end position="61"/>
    </location>
</feature>
<dbReference type="OrthoDB" id="4540541at2"/>
<evidence type="ECO:0000313" key="3">
    <source>
        <dbReference type="Proteomes" id="UP000198561"/>
    </source>
</evidence>
<feature type="transmembrane region" description="Helical" evidence="1">
    <location>
        <begin position="142"/>
        <end position="161"/>
    </location>
</feature>
<evidence type="ECO:0000313" key="2">
    <source>
        <dbReference type="EMBL" id="SEH46759.1"/>
    </source>
</evidence>
<protein>
    <submittedName>
        <fullName evidence="2">Uncharacterized membrane protein</fullName>
    </submittedName>
</protein>
<name>A0A1H6IFV5_CHRCI</name>
<dbReference type="RefSeq" id="WP_089696425.1">
    <property type="nucleotide sequence ID" value="NZ_FNWQ01000008.1"/>
</dbReference>
<keyword evidence="1" id="KW-0812">Transmembrane</keyword>